<evidence type="ECO:0000256" key="6">
    <source>
        <dbReference type="ARBA" id="ARBA00022989"/>
    </source>
</evidence>
<gene>
    <name evidence="12" type="ORF">GDO54_017900</name>
</gene>
<keyword evidence="13" id="KW-1185">Reference proteome</keyword>
<dbReference type="SUPFAM" id="SSF103506">
    <property type="entry name" value="Mitochondrial carrier"/>
    <property type="match status" value="1"/>
</dbReference>
<dbReference type="PROSITE" id="PS50920">
    <property type="entry name" value="SOLCAR"/>
    <property type="match status" value="3"/>
</dbReference>
<dbReference type="GO" id="GO:0006839">
    <property type="term" value="P:mitochondrial transport"/>
    <property type="evidence" value="ECO:0007669"/>
    <property type="project" value="TreeGrafter"/>
</dbReference>
<evidence type="ECO:0000256" key="7">
    <source>
        <dbReference type="ARBA" id="ARBA00023128"/>
    </source>
</evidence>
<name>A0AAV3A480_PYXAD</name>
<keyword evidence="5" id="KW-0677">Repeat</keyword>
<feature type="transmembrane region" description="Helical" evidence="11">
    <location>
        <begin position="117"/>
        <end position="135"/>
    </location>
</feature>
<sequence length="305" mass="33214">MSTENAAQPVAFIKHFISGGMGGVCLTLAGQPLDTIKVNLQIQARPEVGIAPHYNSTADCFRKIVSQQGIWGLYRGMGAPLAGVTPIMAVTFFGFSLGKKLQQKHSNDPLSSRPHQVFAAGMLAGLFGAVIVIPAERVKCLLQAQANSSVKRFAGPKDCAQQLYREQGIQSLYRGTLLTLLRDIPATGMYFMSYEWMKQMLTPEGQSINNLSAERILLAGGVAGMCNWIVAIPMDVLKSRFQTAQADQYRGALDVLREVLRDEGPRGLYRGFTAAMLRAFPANAACFLGFEVSMTFLNWLIPGSS</sequence>
<accession>A0AAV3A480</accession>
<evidence type="ECO:0000256" key="8">
    <source>
        <dbReference type="ARBA" id="ARBA00023136"/>
    </source>
</evidence>
<evidence type="ECO:0000256" key="5">
    <source>
        <dbReference type="ARBA" id="ARBA00022737"/>
    </source>
</evidence>
<keyword evidence="7" id="KW-0496">Mitochondrion</keyword>
<evidence type="ECO:0000256" key="10">
    <source>
        <dbReference type="RuleBase" id="RU000488"/>
    </source>
</evidence>
<feature type="repeat" description="Solcar" evidence="9">
    <location>
        <begin position="211"/>
        <end position="296"/>
    </location>
</feature>
<evidence type="ECO:0000256" key="2">
    <source>
        <dbReference type="ARBA" id="ARBA00006375"/>
    </source>
</evidence>
<feature type="transmembrane region" description="Helical" evidence="11">
    <location>
        <begin position="72"/>
        <end position="97"/>
    </location>
</feature>
<feature type="repeat" description="Solcar" evidence="9">
    <location>
        <begin position="112"/>
        <end position="200"/>
    </location>
</feature>
<dbReference type="GO" id="GO:1902603">
    <property type="term" value="P:carnitine transmembrane transport"/>
    <property type="evidence" value="ECO:0007669"/>
    <property type="project" value="TreeGrafter"/>
</dbReference>
<dbReference type="InterPro" id="IPR023395">
    <property type="entry name" value="MCP_dom_sf"/>
</dbReference>
<evidence type="ECO:0000256" key="1">
    <source>
        <dbReference type="ARBA" id="ARBA00004225"/>
    </source>
</evidence>
<keyword evidence="3 10" id="KW-0813">Transport</keyword>
<evidence type="ECO:0000313" key="13">
    <source>
        <dbReference type="Proteomes" id="UP001181693"/>
    </source>
</evidence>
<keyword evidence="4 9" id="KW-0812">Transmembrane</keyword>
<keyword evidence="8 9" id="KW-0472">Membrane</keyword>
<dbReference type="EMBL" id="DYDO01000007">
    <property type="protein sequence ID" value="DBA21222.1"/>
    <property type="molecule type" value="Genomic_DNA"/>
</dbReference>
<dbReference type="InterPro" id="IPR050567">
    <property type="entry name" value="Mitochondrial_Carrier"/>
</dbReference>
<comment type="subcellular location">
    <subcellularLocation>
        <location evidence="1">Mitochondrion membrane</location>
        <topology evidence="1">Multi-pass membrane protein</topology>
    </subcellularLocation>
</comment>
<dbReference type="InterPro" id="IPR002067">
    <property type="entry name" value="MCP"/>
</dbReference>
<protein>
    <recommendedName>
        <fullName evidence="14">Mitochondrial carnitine/acylcarnitine carrier protein</fullName>
    </recommendedName>
</protein>
<feature type="repeat" description="Solcar" evidence="9">
    <location>
        <begin position="10"/>
        <end position="101"/>
    </location>
</feature>
<proteinExistence type="inferred from homology"/>
<evidence type="ECO:0000256" key="11">
    <source>
        <dbReference type="SAM" id="Phobius"/>
    </source>
</evidence>
<keyword evidence="6 11" id="KW-1133">Transmembrane helix</keyword>
<feature type="transmembrane region" description="Helical" evidence="11">
    <location>
        <begin position="280"/>
        <end position="301"/>
    </location>
</feature>
<dbReference type="Pfam" id="PF00153">
    <property type="entry name" value="Mito_carr"/>
    <property type="match status" value="3"/>
</dbReference>
<evidence type="ECO:0000256" key="4">
    <source>
        <dbReference type="ARBA" id="ARBA00022692"/>
    </source>
</evidence>
<comment type="similarity">
    <text evidence="2 10">Belongs to the mitochondrial carrier (TC 2.A.29) family.</text>
</comment>
<dbReference type="InterPro" id="IPR018108">
    <property type="entry name" value="MCP_transmembrane"/>
</dbReference>
<dbReference type="Gene3D" id="1.50.40.10">
    <property type="entry name" value="Mitochondrial carrier domain"/>
    <property type="match status" value="1"/>
</dbReference>
<reference evidence="12" key="1">
    <citation type="thesis" date="2020" institute="ProQuest LLC" country="789 East Eisenhower Parkway, Ann Arbor, MI, USA">
        <title>Comparative Genomics and Chromosome Evolution.</title>
        <authorList>
            <person name="Mudd A.B."/>
        </authorList>
    </citation>
    <scope>NUCLEOTIDE SEQUENCE</scope>
    <source>
        <strain evidence="12">1538</strain>
        <tissue evidence="12">Blood</tissue>
    </source>
</reference>
<evidence type="ECO:0000256" key="9">
    <source>
        <dbReference type="PROSITE-ProRule" id="PRU00282"/>
    </source>
</evidence>
<dbReference type="PRINTS" id="PR00926">
    <property type="entry name" value="MITOCARRIER"/>
</dbReference>
<comment type="caution">
    <text evidence="12">The sequence shown here is derived from an EMBL/GenBank/DDBJ whole genome shotgun (WGS) entry which is preliminary data.</text>
</comment>
<dbReference type="PANTHER" id="PTHR45624">
    <property type="entry name" value="MITOCHONDRIAL BASIC AMINO ACIDS TRANSPORTER-RELATED"/>
    <property type="match status" value="1"/>
</dbReference>
<evidence type="ECO:0000313" key="12">
    <source>
        <dbReference type="EMBL" id="DBA21222.1"/>
    </source>
</evidence>
<dbReference type="PANTHER" id="PTHR45624:SF23">
    <property type="entry name" value="MITOCHONDRIAL CARNITINE_ACYLCARNITINE CARRIER PROTEIN ISOFORM X1"/>
    <property type="match status" value="1"/>
</dbReference>
<evidence type="ECO:0000256" key="3">
    <source>
        <dbReference type="ARBA" id="ARBA00022448"/>
    </source>
</evidence>
<evidence type="ECO:0008006" key="14">
    <source>
        <dbReference type="Google" id="ProtNLM"/>
    </source>
</evidence>
<dbReference type="GO" id="GO:0015227">
    <property type="term" value="F:O-acyl-L-carnitine transmembrane transporter activity"/>
    <property type="evidence" value="ECO:0007669"/>
    <property type="project" value="TreeGrafter"/>
</dbReference>
<dbReference type="AlphaFoldDB" id="A0AAV3A480"/>
<dbReference type="Proteomes" id="UP001181693">
    <property type="component" value="Unassembled WGS sequence"/>
</dbReference>
<dbReference type="GO" id="GO:0031966">
    <property type="term" value="C:mitochondrial membrane"/>
    <property type="evidence" value="ECO:0007669"/>
    <property type="project" value="UniProtKB-SubCell"/>
</dbReference>
<organism evidence="12 13">
    <name type="scientific">Pyxicephalus adspersus</name>
    <name type="common">African bullfrog</name>
    <dbReference type="NCBI Taxonomy" id="30357"/>
    <lineage>
        <taxon>Eukaryota</taxon>
        <taxon>Metazoa</taxon>
        <taxon>Chordata</taxon>
        <taxon>Craniata</taxon>
        <taxon>Vertebrata</taxon>
        <taxon>Euteleostomi</taxon>
        <taxon>Amphibia</taxon>
        <taxon>Batrachia</taxon>
        <taxon>Anura</taxon>
        <taxon>Neobatrachia</taxon>
        <taxon>Ranoidea</taxon>
        <taxon>Pyxicephalidae</taxon>
        <taxon>Pyxicephalinae</taxon>
        <taxon>Pyxicephalus</taxon>
    </lineage>
</organism>